<dbReference type="PANTHER" id="PTHR31272">
    <property type="entry name" value="CYTOCHROME C-TYPE BIOGENESIS PROTEIN HI_1454-RELATED"/>
    <property type="match status" value="1"/>
</dbReference>
<keyword evidence="3 6" id="KW-0812">Transmembrane</keyword>
<dbReference type="STRING" id="1703770.AMJ39_04400"/>
<keyword evidence="4 6" id="KW-1133">Transmembrane helix</keyword>
<proteinExistence type="inferred from homology"/>
<dbReference type="AlphaFoldDB" id="A0A0S7WTP9"/>
<dbReference type="Proteomes" id="UP000052008">
    <property type="component" value="Unassembled WGS sequence"/>
</dbReference>
<reference evidence="8 9" key="1">
    <citation type="journal article" date="2015" name="Microbiome">
        <title>Genomic resolution of linkages in carbon, nitrogen, and sulfur cycling among widespread estuary sediment bacteria.</title>
        <authorList>
            <person name="Baker B.J."/>
            <person name="Lazar C.S."/>
            <person name="Teske A.P."/>
            <person name="Dick G.J."/>
        </authorList>
    </citation>
    <scope>NUCLEOTIDE SEQUENCE [LARGE SCALE GENOMIC DNA]</scope>
    <source>
        <strain evidence="8">DG_24</strain>
    </source>
</reference>
<dbReference type="PATRIC" id="fig|1703770.3.peg.1735"/>
<dbReference type="GO" id="GO:0016020">
    <property type="term" value="C:membrane"/>
    <property type="evidence" value="ECO:0007669"/>
    <property type="project" value="UniProtKB-SubCell"/>
</dbReference>
<accession>A0A0S7WTP9</accession>
<protein>
    <submittedName>
        <fullName evidence="8">Cytochrome C biogenesis protein</fullName>
    </submittedName>
</protein>
<dbReference type="EMBL" id="LIZS01000017">
    <property type="protein sequence ID" value="KPJ53527.1"/>
    <property type="molecule type" value="Genomic_DNA"/>
</dbReference>
<evidence type="ECO:0000256" key="3">
    <source>
        <dbReference type="ARBA" id="ARBA00022692"/>
    </source>
</evidence>
<comment type="caution">
    <text evidence="8">The sequence shown here is derived from an EMBL/GenBank/DDBJ whole genome shotgun (WGS) entry which is preliminary data.</text>
</comment>
<evidence type="ECO:0000313" key="8">
    <source>
        <dbReference type="EMBL" id="KPJ53527.1"/>
    </source>
</evidence>
<evidence type="ECO:0000256" key="4">
    <source>
        <dbReference type="ARBA" id="ARBA00022989"/>
    </source>
</evidence>
<feature type="transmembrane region" description="Helical" evidence="6">
    <location>
        <begin position="210"/>
        <end position="236"/>
    </location>
</feature>
<keyword evidence="5 6" id="KW-0472">Membrane</keyword>
<evidence type="ECO:0000256" key="5">
    <source>
        <dbReference type="ARBA" id="ARBA00023136"/>
    </source>
</evidence>
<dbReference type="InterPro" id="IPR051790">
    <property type="entry name" value="Cytochrome_c-biogenesis_DsbD"/>
</dbReference>
<feature type="transmembrane region" description="Helical" evidence="6">
    <location>
        <begin position="52"/>
        <end position="74"/>
    </location>
</feature>
<gene>
    <name evidence="8" type="ORF">AMJ39_04400</name>
</gene>
<organism evidence="8 9">
    <name type="scientific">candidate division TA06 bacterium DG_24</name>
    <dbReference type="NCBI Taxonomy" id="1703770"/>
    <lineage>
        <taxon>Bacteria</taxon>
        <taxon>Bacteria division TA06</taxon>
    </lineage>
</organism>
<evidence type="ECO:0000259" key="7">
    <source>
        <dbReference type="Pfam" id="PF02683"/>
    </source>
</evidence>
<dbReference type="PANTHER" id="PTHR31272:SF4">
    <property type="entry name" value="CYTOCHROME C-TYPE BIOGENESIS PROTEIN HI_1454-RELATED"/>
    <property type="match status" value="1"/>
</dbReference>
<evidence type="ECO:0000313" key="9">
    <source>
        <dbReference type="Proteomes" id="UP000052008"/>
    </source>
</evidence>
<evidence type="ECO:0000256" key="2">
    <source>
        <dbReference type="ARBA" id="ARBA00006143"/>
    </source>
</evidence>
<feature type="transmembrane region" description="Helical" evidence="6">
    <location>
        <begin position="6"/>
        <end position="32"/>
    </location>
</feature>
<feature type="domain" description="Cytochrome C biogenesis protein transmembrane" evidence="7">
    <location>
        <begin position="6"/>
        <end position="222"/>
    </location>
</feature>
<name>A0A0S7WTP9_UNCT6</name>
<evidence type="ECO:0000256" key="1">
    <source>
        <dbReference type="ARBA" id="ARBA00004141"/>
    </source>
</evidence>
<sequence length="246" mass="26435">MMMQSVTLLAAFVAGLISFISPCVLPLVPAYLSFISGVSMEDLKGSEKRVRVLGSVSINSIFFILGFSVVFIALGASATFLGRFLLARMVILSKIAGVLIIIFGLHMAGVFRIRALYAEKRFQGRAAVRGPIGSFLIGIAFAFGWTPCIGPILAGILAVASTQETVGQGIVLLGAYSFGLGLPFFLAGLGINTFLSLFGRLKRRFRMVEIIAGLFLVAVGVLIFFNLFGILSQYLVQWLPWLGNLG</sequence>
<dbReference type="GO" id="GO:0017004">
    <property type="term" value="P:cytochrome complex assembly"/>
    <property type="evidence" value="ECO:0007669"/>
    <property type="project" value="InterPro"/>
</dbReference>
<dbReference type="Pfam" id="PF02683">
    <property type="entry name" value="DsbD_TM"/>
    <property type="match status" value="1"/>
</dbReference>
<comment type="similarity">
    <text evidence="2">Belongs to the DsbD family.</text>
</comment>
<feature type="transmembrane region" description="Helical" evidence="6">
    <location>
        <begin position="132"/>
        <end position="158"/>
    </location>
</feature>
<feature type="transmembrane region" description="Helical" evidence="6">
    <location>
        <begin position="170"/>
        <end position="198"/>
    </location>
</feature>
<dbReference type="InterPro" id="IPR003834">
    <property type="entry name" value="Cyt_c_assmbl_TM_dom"/>
</dbReference>
<feature type="transmembrane region" description="Helical" evidence="6">
    <location>
        <begin position="86"/>
        <end position="111"/>
    </location>
</feature>
<evidence type="ECO:0000256" key="6">
    <source>
        <dbReference type="SAM" id="Phobius"/>
    </source>
</evidence>
<comment type="subcellular location">
    <subcellularLocation>
        <location evidence="1">Membrane</location>
        <topology evidence="1">Multi-pass membrane protein</topology>
    </subcellularLocation>
</comment>